<comment type="caution">
    <text evidence="1">The sequence shown here is derived from an EMBL/GenBank/DDBJ whole genome shotgun (WGS) entry which is preliminary data.</text>
</comment>
<evidence type="ECO:0000313" key="1">
    <source>
        <dbReference type="EMBL" id="KAG8436120.1"/>
    </source>
</evidence>
<dbReference type="Proteomes" id="UP000812440">
    <property type="component" value="Chromosome 4"/>
</dbReference>
<evidence type="ECO:0000313" key="2">
    <source>
        <dbReference type="Proteomes" id="UP000812440"/>
    </source>
</evidence>
<sequence>METLVTPNRINNVFSVTVTPNRSNNVFSVTVTPNQSFPPGYMQFFLFGTDVFQVAKLNFIYWNSILQMGGSAVHMALFYK</sequence>
<keyword evidence="2" id="KW-1185">Reference proteome</keyword>
<proteinExistence type="predicted"/>
<dbReference type="AlphaFoldDB" id="A0A8T2IYI4"/>
<dbReference type="EMBL" id="JAACNH010000007">
    <property type="protein sequence ID" value="KAG8436120.1"/>
    <property type="molecule type" value="Genomic_DNA"/>
</dbReference>
<organism evidence="1 2">
    <name type="scientific">Hymenochirus boettgeri</name>
    <name type="common">Congo dwarf clawed frog</name>
    <dbReference type="NCBI Taxonomy" id="247094"/>
    <lineage>
        <taxon>Eukaryota</taxon>
        <taxon>Metazoa</taxon>
        <taxon>Chordata</taxon>
        <taxon>Craniata</taxon>
        <taxon>Vertebrata</taxon>
        <taxon>Euteleostomi</taxon>
        <taxon>Amphibia</taxon>
        <taxon>Batrachia</taxon>
        <taxon>Anura</taxon>
        <taxon>Pipoidea</taxon>
        <taxon>Pipidae</taxon>
        <taxon>Pipinae</taxon>
        <taxon>Hymenochirus</taxon>
    </lineage>
</organism>
<name>A0A8T2IYI4_9PIPI</name>
<accession>A0A8T2IYI4</accession>
<reference evidence="1" key="1">
    <citation type="thesis" date="2020" institute="ProQuest LLC" country="789 East Eisenhower Parkway, Ann Arbor, MI, USA">
        <title>Comparative Genomics and Chromosome Evolution.</title>
        <authorList>
            <person name="Mudd A.B."/>
        </authorList>
    </citation>
    <scope>NUCLEOTIDE SEQUENCE</scope>
    <source>
        <strain evidence="1">Female2</strain>
        <tissue evidence="1">Blood</tissue>
    </source>
</reference>
<gene>
    <name evidence="1" type="ORF">GDO86_007289</name>
</gene>
<protein>
    <submittedName>
        <fullName evidence="1">Uncharacterized protein</fullName>
    </submittedName>
</protein>